<feature type="domain" description="MRH" evidence="6">
    <location>
        <begin position="125"/>
        <end position="243"/>
    </location>
</feature>
<evidence type="ECO:0000256" key="5">
    <source>
        <dbReference type="SAM" id="SignalP"/>
    </source>
</evidence>
<dbReference type="InterPro" id="IPR012913">
    <property type="entry name" value="OS9-like_dom"/>
</dbReference>
<dbReference type="Pfam" id="PF07915">
    <property type="entry name" value="PRKCSH"/>
    <property type="match status" value="1"/>
</dbReference>
<dbReference type="InterPro" id="IPR044865">
    <property type="entry name" value="MRH_dom"/>
</dbReference>
<dbReference type="Proteomes" id="UP001608902">
    <property type="component" value="Unassembled WGS sequence"/>
</dbReference>
<evidence type="ECO:0000313" key="7">
    <source>
        <dbReference type="EMBL" id="MFH4979651.1"/>
    </source>
</evidence>
<dbReference type="PANTHER" id="PTHR15414">
    <property type="entry name" value="OS-9-RELATED"/>
    <property type="match status" value="1"/>
</dbReference>
<dbReference type="GO" id="GO:0005783">
    <property type="term" value="C:endoplasmic reticulum"/>
    <property type="evidence" value="ECO:0007669"/>
    <property type="project" value="UniProtKB-SubCell"/>
</dbReference>
<dbReference type="Gene3D" id="2.70.130.10">
    <property type="entry name" value="Mannose-6-phosphate receptor binding domain"/>
    <property type="match status" value="1"/>
</dbReference>
<protein>
    <recommendedName>
        <fullName evidence="6">MRH domain-containing protein</fullName>
    </recommendedName>
</protein>
<dbReference type="EMBL" id="JBGFUD010004462">
    <property type="protein sequence ID" value="MFH4979651.1"/>
    <property type="molecule type" value="Genomic_DNA"/>
</dbReference>
<evidence type="ECO:0000259" key="6">
    <source>
        <dbReference type="PROSITE" id="PS51914"/>
    </source>
</evidence>
<comment type="caution">
    <text evidence="7">The sequence shown here is derived from an EMBL/GenBank/DDBJ whole genome shotgun (WGS) entry which is preliminary data.</text>
</comment>
<feature type="signal peptide" evidence="5">
    <location>
        <begin position="1"/>
        <end position="25"/>
    </location>
</feature>
<sequence length="648" mass="74702">MTVRKQRTKWLSLAVLFCLICSTAARLNLKELGHSTYDVFIDEIPFGFDDFEHSPEMSAEEELNQFWPKVPKITGSNVMNVTSEYGQHFVCFLPEWDNQKDVSVVRRNLSKHLVADVVSAGFYIENCIRKKLGWWTYELCYRKDVEQYHTSGGGGHETQISLGTYEEDSELQTSAPKVDRPLYFEQIYINGTLCDLTAKPRRSVVRYICDETLATNQAYIDFVDEVSACNYVIVVHTGSLCKLDSFLPVSRPRSVLGIRCKPVLDKKGAETYINNVIAADQQRKLYKQMIEKYVERADSIQRQRYARKRTSLNSPKAQLRTAVVEANLKKQFNAAMSMAFELSSELSDEEAADIHVSFNDINEVGARYESEWDEDRGNLYWFFMDPYWDRTFFPMTISYTRANNRFFTKMSSMFKMSGQDFNEVDYTYNNFLQLVADGNIGEDELRTFLGESLFEAFEEKSIPSLSDLSDFSPSLLWYETIWLDEYVLNQNLAGFEDRIIELLNQGVRYSPQDVLSKVARQILQIRSLLEMKGEQMNVKGEVSFTFVDAERIYNKFQLAYNRAVKRFDLQEAIKSAQKKRGRSIDRKTLNDWADTVKPGHLNPENLKLLSDSNPSDVQAEFGCSDADCLHGDRGWIFCSVYVTAVMLN</sequence>
<dbReference type="AlphaFoldDB" id="A0ABD6EK90"/>
<dbReference type="PANTHER" id="PTHR15414:SF5">
    <property type="entry name" value="PROTEIN OS-9"/>
    <property type="match status" value="1"/>
</dbReference>
<dbReference type="SUPFAM" id="SSF50911">
    <property type="entry name" value="Mannose 6-phosphate receptor domain"/>
    <property type="match status" value="1"/>
</dbReference>
<name>A0ABD6EK90_9BILA</name>
<evidence type="ECO:0000256" key="2">
    <source>
        <dbReference type="ARBA" id="ARBA00022729"/>
    </source>
</evidence>
<evidence type="ECO:0000256" key="4">
    <source>
        <dbReference type="ARBA" id="ARBA00023157"/>
    </source>
</evidence>
<reference evidence="7 8" key="1">
    <citation type="submission" date="2024-08" db="EMBL/GenBank/DDBJ databases">
        <title>Gnathostoma spinigerum genome.</title>
        <authorList>
            <person name="Gonzalez-Bertolin B."/>
            <person name="Monzon S."/>
            <person name="Zaballos A."/>
            <person name="Jimenez P."/>
            <person name="Dekumyoy P."/>
            <person name="Varona S."/>
            <person name="Cuesta I."/>
            <person name="Sumanam S."/>
            <person name="Adisakwattana P."/>
            <person name="Gasser R.B."/>
            <person name="Hernandez-Gonzalez A."/>
            <person name="Young N.D."/>
            <person name="Perteguer M.J."/>
        </authorList>
    </citation>
    <scope>NUCLEOTIDE SEQUENCE [LARGE SCALE GENOMIC DNA]</scope>
    <source>
        <strain evidence="7">AL3</strain>
        <tissue evidence="7">Liver</tissue>
    </source>
</reference>
<accession>A0ABD6EK90</accession>
<evidence type="ECO:0000256" key="3">
    <source>
        <dbReference type="ARBA" id="ARBA00022824"/>
    </source>
</evidence>
<organism evidence="7 8">
    <name type="scientific">Gnathostoma spinigerum</name>
    <dbReference type="NCBI Taxonomy" id="75299"/>
    <lineage>
        <taxon>Eukaryota</taxon>
        <taxon>Metazoa</taxon>
        <taxon>Ecdysozoa</taxon>
        <taxon>Nematoda</taxon>
        <taxon>Chromadorea</taxon>
        <taxon>Rhabditida</taxon>
        <taxon>Spirurina</taxon>
        <taxon>Gnathostomatomorpha</taxon>
        <taxon>Gnathostomatoidea</taxon>
        <taxon>Gnathostomatidae</taxon>
        <taxon>Gnathostoma</taxon>
    </lineage>
</organism>
<dbReference type="InterPro" id="IPR009011">
    <property type="entry name" value="Man6P_isomerase_rcpt-bd_dom_sf"/>
</dbReference>
<feature type="chain" id="PRO_5044783646" description="MRH domain-containing protein" evidence="5">
    <location>
        <begin position="26"/>
        <end position="648"/>
    </location>
</feature>
<evidence type="ECO:0000256" key="1">
    <source>
        <dbReference type="ARBA" id="ARBA00004240"/>
    </source>
</evidence>
<comment type="subcellular location">
    <subcellularLocation>
        <location evidence="1">Endoplasmic reticulum</location>
    </subcellularLocation>
</comment>
<keyword evidence="4" id="KW-1015">Disulfide bond</keyword>
<keyword evidence="8" id="KW-1185">Reference proteome</keyword>
<evidence type="ECO:0000313" key="8">
    <source>
        <dbReference type="Proteomes" id="UP001608902"/>
    </source>
</evidence>
<keyword evidence="3" id="KW-0256">Endoplasmic reticulum</keyword>
<proteinExistence type="predicted"/>
<gene>
    <name evidence="7" type="ORF">AB6A40_006360</name>
</gene>
<keyword evidence="2 5" id="KW-0732">Signal</keyword>
<dbReference type="InterPro" id="IPR045149">
    <property type="entry name" value="OS-9-like"/>
</dbReference>
<dbReference type="PROSITE" id="PS51914">
    <property type="entry name" value="MRH"/>
    <property type="match status" value="1"/>
</dbReference>